<name>A0A4Z2FK94_9TELE</name>
<dbReference type="Proteomes" id="UP000314294">
    <property type="component" value="Unassembled WGS sequence"/>
</dbReference>
<dbReference type="AlphaFoldDB" id="A0A4Z2FK94"/>
<organism evidence="2 3">
    <name type="scientific">Liparis tanakae</name>
    <name type="common">Tanaka's snailfish</name>
    <dbReference type="NCBI Taxonomy" id="230148"/>
    <lineage>
        <taxon>Eukaryota</taxon>
        <taxon>Metazoa</taxon>
        <taxon>Chordata</taxon>
        <taxon>Craniata</taxon>
        <taxon>Vertebrata</taxon>
        <taxon>Euteleostomi</taxon>
        <taxon>Actinopterygii</taxon>
        <taxon>Neopterygii</taxon>
        <taxon>Teleostei</taxon>
        <taxon>Neoteleostei</taxon>
        <taxon>Acanthomorphata</taxon>
        <taxon>Eupercaria</taxon>
        <taxon>Perciformes</taxon>
        <taxon>Cottioidei</taxon>
        <taxon>Cottales</taxon>
        <taxon>Liparidae</taxon>
        <taxon>Liparis</taxon>
    </lineage>
</organism>
<dbReference type="EMBL" id="SRLO01001111">
    <property type="protein sequence ID" value="TNN41401.1"/>
    <property type="molecule type" value="Genomic_DNA"/>
</dbReference>
<reference evidence="2 3" key="1">
    <citation type="submission" date="2019-03" db="EMBL/GenBank/DDBJ databases">
        <title>First draft genome of Liparis tanakae, snailfish: a comprehensive survey of snailfish specific genes.</title>
        <authorList>
            <person name="Kim W."/>
            <person name="Song I."/>
            <person name="Jeong J.-H."/>
            <person name="Kim D."/>
            <person name="Kim S."/>
            <person name="Ryu S."/>
            <person name="Song J.Y."/>
            <person name="Lee S.K."/>
        </authorList>
    </citation>
    <scope>NUCLEOTIDE SEQUENCE [LARGE SCALE GENOMIC DNA]</scope>
    <source>
        <tissue evidence="2">Muscle</tissue>
    </source>
</reference>
<feature type="region of interest" description="Disordered" evidence="1">
    <location>
        <begin position="1"/>
        <end position="32"/>
    </location>
</feature>
<accession>A0A4Z2FK94</accession>
<sequence>MQLQPRSASMPHITPTTWRLRESPVGPLSPSPWRPQAVTVVNTVSGKAEVWVPSPVGMSLTGDNSSPHSLRITWTRGWYLCIECKMI</sequence>
<keyword evidence="3" id="KW-1185">Reference proteome</keyword>
<protein>
    <submittedName>
        <fullName evidence="2">Uncharacterized protein</fullName>
    </submittedName>
</protein>
<evidence type="ECO:0000256" key="1">
    <source>
        <dbReference type="SAM" id="MobiDB-lite"/>
    </source>
</evidence>
<evidence type="ECO:0000313" key="3">
    <source>
        <dbReference type="Proteomes" id="UP000314294"/>
    </source>
</evidence>
<evidence type="ECO:0000313" key="2">
    <source>
        <dbReference type="EMBL" id="TNN41401.1"/>
    </source>
</evidence>
<gene>
    <name evidence="2" type="ORF">EYF80_048428</name>
</gene>
<proteinExistence type="predicted"/>
<comment type="caution">
    <text evidence="2">The sequence shown here is derived from an EMBL/GenBank/DDBJ whole genome shotgun (WGS) entry which is preliminary data.</text>
</comment>